<proteinExistence type="predicted"/>
<feature type="non-terminal residue" evidence="1">
    <location>
        <position position="1"/>
    </location>
</feature>
<accession>A0A383C0X4</accession>
<organism evidence="1">
    <name type="scientific">marine metagenome</name>
    <dbReference type="NCBI Taxonomy" id="408172"/>
    <lineage>
        <taxon>unclassified sequences</taxon>
        <taxon>metagenomes</taxon>
        <taxon>ecological metagenomes</taxon>
    </lineage>
</organism>
<feature type="non-terminal residue" evidence="1">
    <location>
        <position position="243"/>
    </location>
</feature>
<protein>
    <submittedName>
        <fullName evidence="1">Uncharacterized protein</fullName>
    </submittedName>
</protein>
<reference evidence="1" key="1">
    <citation type="submission" date="2018-05" db="EMBL/GenBank/DDBJ databases">
        <authorList>
            <person name="Lanie J.A."/>
            <person name="Ng W.-L."/>
            <person name="Kazmierczak K.M."/>
            <person name="Andrzejewski T.M."/>
            <person name="Davidsen T.M."/>
            <person name="Wayne K.J."/>
            <person name="Tettelin H."/>
            <person name="Glass J.I."/>
            <person name="Rusch D."/>
            <person name="Podicherti R."/>
            <person name="Tsui H.-C.T."/>
            <person name="Winkler M.E."/>
        </authorList>
    </citation>
    <scope>NUCLEOTIDE SEQUENCE</scope>
</reference>
<name>A0A383C0X4_9ZZZZ</name>
<sequence>SGESDLIISPVSSQISRAYATGTVTLDEAQQKIAAAYGLSDIFPDVTSFDPIALAYQATSEEQAQAALTAQAKNILVSTLGETSKKVAEYFTTEIAPVVRTQITDLFKSGTEVLNNTSWDSQVDLRSQPRITIELEGFEDLLAKTSETFNEKIVEAILNSSDLEKLFEMKKDGSGQFDLVITSATNSIIQKIKETVLEEMGFDPTTNYTTFVDIASYTGETVTFLGATKTMGEWAVLISDVLD</sequence>
<dbReference type="EMBL" id="UINC01204515">
    <property type="protein sequence ID" value="SVE25278.1"/>
    <property type="molecule type" value="Genomic_DNA"/>
</dbReference>
<evidence type="ECO:0000313" key="1">
    <source>
        <dbReference type="EMBL" id="SVE25278.1"/>
    </source>
</evidence>
<dbReference type="AlphaFoldDB" id="A0A383C0X4"/>
<gene>
    <name evidence="1" type="ORF">METZ01_LOCUS478132</name>
</gene>